<dbReference type="InterPro" id="IPR008271">
    <property type="entry name" value="Ser/Thr_kinase_AS"/>
</dbReference>
<feature type="compositionally biased region" description="Polar residues" evidence="14">
    <location>
        <begin position="490"/>
        <end position="509"/>
    </location>
</feature>
<dbReference type="GeneID" id="102017974"/>
<dbReference type="GO" id="GO:0002177">
    <property type="term" value="C:manchette"/>
    <property type="evidence" value="ECO:0007669"/>
    <property type="project" value="Ensembl"/>
</dbReference>
<dbReference type="PANTHER" id="PTHR24347">
    <property type="entry name" value="SERINE/THREONINE-PROTEIN KINASE"/>
    <property type="match status" value="1"/>
</dbReference>
<feature type="binding site" evidence="13">
    <location>
        <position position="142"/>
    </location>
    <ligand>
        <name>ATP</name>
        <dbReference type="ChEBI" id="CHEBI:30616"/>
    </ligand>
</feature>
<dbReference type="InterPro" id="IPR011009">
    <property type="entry name" value="Kinase-like_dom_sf"/>
</dbReference>
<dbReference type="FunFam" id="1.10.510.10:FF:000557">
    <property type="entry name" value="Serine/threonine-protein kinase 33"/>
    <property type="match status" value="1"/>
</dbReference>
<name>A0A8C2W3F1_CHILA</name>
<evidence type="ECO:0000256" key="7">
    <source>
        <dbReference type="ARBA" id="ARBA00022679"/>
    </source>
</evidence>
<keyword evidence="5" id="KW-0723">Serine/threonine-protein kinase</keyword>
<feature type="compositionally biased region" description="Basic and acidic residues" evidence="14">
    <location>
        <begin position="399"/>
        <end position="424"/>
    </location>
</feature>
<evidence type="ECO:0000313" key="17">
    <source>
        <dbReference type="Proteomes" id="UP000694398"/>
    </source>
</evidence>
<evidence type="ECO:0000256" key="5">
    <source>
        <dbReference type="ARBA" id="ARBA00022527"/>
    </source>
</evidence>
<evidence type="ECO:0000259" key="15">
    <source>
        <dbReference type="PROSITE" id="PS50011"/>
    </source>
</evidence>
<comment type="similarity">
    <text evidence="2">Belongs to the protein kinase superfamily. CAMK Ser/Thr protein kinase family. CaMK subfamily.</text>
</comment>
<dbReference type="CTD" id="65975"/>
<dbReference type="SMART" id="SM00220">
    <property type="entry name" value="S_TKc"/>
    <property type="match status" value="1"/>
</dbReference>
<feature type="region of interest" description="Disordered" evidence="14">
    <location>
        <begin position="1"/>
        <end position="20"/>
    </location>
</feature>
<evidence type="ECO:0000256" key="4">
    <source>
        <dbReference type="ARBA" id="ARBA00022490"/>
    </source>
</evidence>
<dbReference type="GO" id="GO:1905198">
    <property type="term" value="P:manchette assembly"/>
    <property type="evidence" value="ECO:0007669"/>
    <property type="project" value="Ensembl"/>
</dbReference>
<dbReference type="Ensembl" id="ENSCLAT00000024841.1">
    <property type="protein sequence ID" value="ENSCLAP00000024604.1"/>
    <property type="gene ID" value="ENSCLAG00000016898.1"/>
</dbReference>
<dbReference type="FunFam" id="3.30.200.20:FF:000042">
    <property type="entry name" value="Aurora kinase A"/>
    <property type="match status" value="1"/>
</dbReference>
<dbReference type="OrthoDB" id="541276at2759"/>
<evidence type="ECO:0000256" key="2">
    <source>
        <dbReference type="ARBA" id="ARBA00005354"/>
    </source>
</evidence>
<proteinExistence type="inferred from homology"/>
<protein>
    <recommendedName>
        <fullName evidence="12">Serine/threonine-protein kinase 33</fullName>
        <ecNumber evidence="3">2.7.11.1</ecNumber>
    </recommendedName>
</protein>
<dbReference type="AlphaFoldDB" id="A0A8C2W3F1"/>
<evidence type="ECO:0000256" key="1">
    <source>
        <dbReference type="ARBA" id="ARBA00004556"/>
    </source>
</evidence>
<keyword evidence="10 13" id="KW-0067">ATP-binding</keyword>
<dbReference type="Proteomes" id="UP000694398">
    <property type="component" value="Unassembled WGS sequence"/>
</dbReference>
<dbReference type="OMA" id="TQPIWAT"/>
<dbReference type="InterPro" id="IPR000719">
    <property type="entry name" value="Prot_kinase_dom"/>
</dbReference>
<feature type="region of interest" description="Disordered" evidence="14">
    <location>
        <begin position="399"/>
        <end position="516"/>
    </location>
</feature>
<evidence type="ECO:0000256" key="12">
    <source>
        <dbReference type="ARBA" id="ARBA00072548"/>
    </source>
</evidence>
<feature type="compositionally biased region" description="Basic and acidic residues" evidence="14">
    <location>
        <begin position="436"/>
        <end position="463"/>
    </location>
</feature>
<evidence type="ECO:0000256" key="3">
    <source>
        <dbReference type="ARBA" id="ARBA00012513"/>
    </source>
</evidence>
<keyword evidence="7" id="KW-0808">Transferase</keyword>
<sequence>MADSNLNKNSTRCTSCSSTSPKDGLYCEACISPVLVVEMSQTSSTGSTELFFPPDRKKEKNTSKDTSGKDLPLGTSVIERKPSQQQWGRGNVTEGKVPHIRIENAAAIEEIYTFGRILGQGSFGMVFEVTDKETDTKWAIKKVNKEKAGSSAVKLLEREVNILKSVKHEHIIHLEQIFETPKKMYLVMELCEDGELKEILDRKRHFSENETRWIIQSLASAIAYLHNKDIVHRDLKLENIMVKSSFIDDNNEMNLNIKVTDFGLAVQKHGGSDAMLQATCGTPIYMAPEVINAHDYSQQCDIWSIGVIMYILLCGEPPFLANSEEKLFELIRKGELHFEDPIWDSISDGAKSVLKQLLKVDPAHRITAKELLDNQWLTGNTLSSVRPTNVLEMMKEWKNNPESDEENKKEENNQSSQEKLEHYQQHRKVPAVNNTSDEKEEKAAKQPTAYEKKLPATSKKTDTSDFDSCCSSSTSGKLLPPELKGEVEKTSVTPSQGVATKSTAKSTTLFRAKKKP</sequence>
<reference evidence="16" key="2">
    <citation type="submission" date="2025-09" db="UniProtKB">
        <authorList>
            <consortium name="Ensembl"/>
        </authorList>
    </citation>
    <scope>IDENTIFICATION</scope>
</reference>
<evidence type="ECO:0000256" key="10">
    <source>
        <dbReference type="ARBA" id="ARBA00022840"/>
    </source>
</evidence>
<evidence type="ECO:0000256" key="8">
    <source>
        <dbReference type="ARBA" id="ARBA00022741"/>
    </source>
</evidence>
<dbReference type="PROSITE" id="PS50011">
    <property type="entry name" value="PROTEIN_KINASE_DOM"/>
    <property type="match status" value="1"/>
</dbReference>
<dbReference type="GeneTree" id="ENSGT00940000159050"/>
<comment type="function">
    <text evidence="11">Serine/threonine protein kinase required for spermatid differentiation and male fertility. Promotes sperm flagella assembly during spermatogenesis by mediating phosphorylation of fibrous sheath proteins AKAP3 and AKAP4. Also phosphorylates vimentin/VIM, thereby regulating the dynamic behavior of the intermediate filament cytoskeleton.</text>
</comment>
<feature type="domain" description="Protein kinase" evidence="15">
    <location>
        <begin position="112"/>
        <end position="377"/>
    </location>
</feature>
<gene>
    <name evidence="16" type="primary">STK33</name>
</gene>
<evidence type="ECO:0000256" key="13">
    <source>
        <dbReference type="PROSITE-ProRule" id="PRU10141"/>
    </source>
</evidence>
<feature type="compositionally biased region" description="Low complexity" evidence="14">
    <location>
        <begin position="466"/>
        <end position="475"/>
    </location>
</feature>
<dbReference type="PROSITE" id="PS00107">
    <property type="entry name" value="PROTEIN_KINASE_ATP"/>
    <property type="match status" value="1"/>
</dbReference>
<accession>A0A8C2W3F1</accession>
<feature type="compositionally biased region" description="Low complexity" evidence="14">
    <location>
        <begin position="10"/>
        <end position="20"/>
    </location>
</feature>
<dbReference type="SUPFAM" id="SSF56112">
    <property type="entry name" value="Protein kinase-like (PK-like)"/>
    <property type="match status" value="1"/>
</dbReference>
<evidence type="ECO:0000256" key="9">
    <source>
        <dbReference type="ARBA" id="ARBA00022777"/>
    </source>
</evidence>
<evidence type="ECO:0000256" key="11">
    <source>
        <dbReference type="ARBA" id="ARBA00054427"/>
    </source>
</evidence>
<dbReference type="Gene3D" id="1.10.510.10">
    <property type="entry name" value="Transferase(Phosphotransferase) domain 1"/>
    <property type="match status" value="1"/>
</dbReference>
<reference evidence="16" key="1">
    <citation type="submission" date="2025-08" db="UniProtKB">
        <authorList>
            <consortium name="Ensembl"/>
        </authorList>
    </citation>
    <scope>IDENTIFICATION</scope>
</reference>
<evidence type="ECO:0000256" key="14">
    <source>
        <dbReference type="SAM" id="MobiDB-lite"/>
    </source>
</evidence>
<dbReference type="GO" id="GO:0048471">
    <property type="term" value="C:perinuclear region of cytoplasm"/>
    <property type="evidence" value="ECO:0007669"/>
    <property type="project" value="UniProtKB-SubCell"/>
</dbReference>
<feature type="compositionally biased region" description="Basic and acidic residues" evidence="14">
    <location>
        <begin position="54"/>
        <end position="68"/>
    </location>
</feature>
<keyword evidence="8 13" id="KW-0547">Nucleotide-binding</keyword>
<comment type="subcellular location">
    <subcellularLocation>
        <location evidence="1">Cytoplasm</location>
        <location evidence="1">Perinuclear region</location>
    </subcellularLocation>
</comment>
<keyword evidence="9" id="KW-0418">Kinase</keyword>
<organism evidence="16 17">
    <name type="scientific">Chinchilla lanigera</name>
    <name type="common">Long-tailed chinchilla</name>
    <name type="synonym">Chinchilla villidera</name>
    <dbReference type="NCBI Taxonomy" id="34839"/>
    <lineage>
        <taxon>Eukaryota</taxon>
        <taxon>Metazoa</taxon>
        <taxon>Chordata</taxon>
        <taxon>Craniata</taxon>
        <taxon>Vertebrata</taxon>
        <taxon>Euteleostomi</taxon>
        <taxon>Mammalia</taxon>
        <taxon>Eutheria</taxon>
        <taxon>Euarchontoglires</taxon>
        <taxon>Glires</taxon>
        <taxon>Rodentia</taxon>
        <taxon>Hystricomorpha</taxon>
        <taxon>Chinchillidae</taxon>
        <taxon>Chinchilla</taxon>
    </lineage>
</organism>
<dbReference type="GO" id="GO:0005524">
    <property type="term" value="F:ATP binding"/>
    <property type="evidence" value="ECO:0007669"/>
    <property type="project" value="UniProtKB-UniRule"/>
</dbReference>
<dbReference type="PROSITE" id="PS00108">
    <property type="entry name" value="PROTEIN_KINASE_ST"/>
    <property type="match status" value="1"/>
</dbReference>
<dbReference type="Pfam" id="PF00069">
    <property type="entry name" value="Pkinase"/>
    <property type="match status" value="1"/>
</dbReference>
<feature type="region of interest" description="Disordered" evidence="14">
    <location>
        <begin position="45"/>
        <end position="75"/>
    </location>
</feature>
<dbReference type="CDD" id="cd14097">
    <property type="entry name" value="STKc_STK33"/>
    <property type="match status" value="1"/>
</dbReference>
<evidence type="ECO:0000313" key="16">
    <source>
        <dbReference type="Ensembl" id="ENSCLAP00000024604.1"/>
    </source>
</evidence>
<dbReference type="InterPro" id="IPR017441">
    <property type="entry name" value="Protein_kinase_ATP_BS"/>
</dbReference>
<dbReference type="RefSeq" id="XP_005380278.1">
    <property type="nucleotide sequence ID" value="XM_005380221.1"/>
</dbReference>
<keyword evidence="4" id="KW-0963">Cytoplasm</keyword>
<evidence type="ECO:0000256" key="6">
    <source>
        <dbReference type="ARBA" id="ARBA00022553"/>
    </source>
</evidence>
<dbReference type="GO" id="GO:0004674">
    <property type="term" value="F:protein serine/threonine kinase activity"/>
    <property type="evidence" value="ECO:0007669"/>
    <property type="project" value="UniProtKB-KW"/>
</dbReference>
<keyword evidence="6" id="KW-0597">Phosphoprotein</keyword>
<keyword evidence="17" id="KW-1185">Reference proteome</keyword>
<dbReference type="EC" id="2.7.11.1" evidence="3"/>